<dbReference type="Proteomes" id="UP001239782">
    <property type="component" value="Chromosome"/>
</dbReference>
<feature type="chain" id="PRO_5041207160" description="Outer membrane beta-barrel porin/alpha-amylase" evidence="1">
    <location>
        <begin position="18"/>
        <end position="279"/>
    </location>
</feature>
<dbReference type="KEGG" id="plei:Q9312_02800"/>
<accession>A0AA51X760</accession>
<feature type="signal peptide" evidence="1">
    <location>
        <begin position="1"/>
        <end position="17"/>
    </location>
</feature>
<name>A0AA51X760_9GAMM</name>
<reference evidence="2 3" key="1">
    <citation type="submission" date="2023-08" db="EMBL/GenBank/DDBJ databases">
        <title>Pleionea litopenaei sp. nov., isolated from stomach of juvenile Litopenaeus vannamei.</title>
        <authorList>
            <person name="Rho A.M."/>
            <person name="Hwang C.Y."/>
        </authorList>
    </citation>
    <scope>NUCLEOTIDE SEQUENCE [LARGE SCALE GENOMIC DNA]</scope>
    <source>
        <strain evidence="2 3">HL-JVS1</strain>
    </source>
</reference>
<evidence type="ECO:0000313" key="3">
    <source>
        <dbReference type="Proteomes" id="UP001239782"/>
    </source>
</evidence>
<evidence type="ECO:0008006" key="4">
    <source>
        <dbReference type="Google" id="ProtNLM"/>
    </source>
</evidence>
<evidence type="ECO:0000313" key="2">
    <source>
        <dbReference type="EMBL" id="WMS87863.1"/>
    </source>
</evidence>
<sequence>MKVFVYVLLVIPQFILAKTAITESTKPVILSTGGLCHGPGSSWREDAKYYEKDYSDYYECFVDGGEISVSDSRREIVVQAYKRAAASTERVNSAPSTTDVIEVVAKAREEQKQESKFLGLDWGLAIALTSLNGGDIIDEVSIETLVENGNDVSRVRVNRSSQYDVELMLEFHKFIFRHEISIDDEYSRTWGHGPFVSIGLTGTEGKEPLDTFALGWMAGTRISGEEGSFNLGVGWYRDSQVARLRNGVSDGDITNFTNPDDLLKITDDTGWMIIFSASF</sequence>
<gene>
    <name evidence="2" type="ORF">Q9312_02800</name>
</gene>
<organism evidence="2 3">
    <name type="scientific">Pleionea litopenaei</name>
    <dbReference type="NCBI Taxonomy" id="3070815"/>
    <lineage>
        <taxon>Bacteria</taxon>
        <taxon>Pseudomonadati</taxon>
        <taxon>Pseudomonadota</taxon>
        <taxon>Gammaproteobacteria</taxon>
        <taxon>Oceanospirillales</taxon>
        <taxon>Pleioneaceae</taxon>
        <taxon>Pleionea</taxon>
    </lineage>
</organism>
<dbReference type="AlphaFoldDB" id="A0AA51X760"/>
<keyword evidence="3" id="KW-1185">Reference proteome</keyword>
<dbReference type="RefSeq" id="WP_309203020.1">
    <property type="nucleotide sequence ID" value="NZ_CP133548.1"/>
</dbReference>
<protein>
    <recommendedName>
        <fullName evidence="4">Outer membrane beta-barrel porin/alpha-amylase</fullName>
    </recommendedName>
</protein>
<proteinExistence type="predicted"/>
<dbReference type="EMBL" id="CP133548">
    <property type="protein sequence ID" value="WMS87863.1"/>
    <property type="molecule type" value="Genomic_DNA"/>
</dbReference>
<keyword evidence="1" id="KW-0732">Signal</keyword>
<evidence type="ECO:0000256" key="1">
    <source>
        <dbReference type="SAM" id="SignalP"/>
    </source>
</evidence>